<proteinExistence type="predicted"/>
<sequence length="448" mass="50490">MTYLCYPQQVSLAHAPPLLSFPISANADRHEVFRYPDRSGIQASVPMFRSKKFPTFRSMQLVAFKPVFPVSRPKWHSDQFSGIQTEVAFRPVFRYPDRSGIQASVPMFRSKKFPTFRSMQLVAFRPVFRYSDRSGIQANFPIFRSKWHSGQFSDVQIEEGSDVQVDATCGIQAHFPMFRSKSFPVFRLMSGIQAMVISVLPFILSINTEVSVEENTLGVTLGDSLEKEGREAKHSEVSLEQNPEEKDSERKANRVQSSLQTLKGTQLVNLTAGDISGFLAPLTAIASDLYPCGSAVPSSRTAFLPSSIPNPKTQSNTFTPSTTGEFTSSVSFPSFGMNNARWRLFCHSLSPVVFSHTVFFRLRQQLYQQRMKRAFDRKVQPRVYHVGDLVLKRILPPQNDGRGKWTPNYEGPFMVKKVFSGGALLLTTMDSEDFPSPVNAEAVKKYFV</sequence>
<accession>A0A9D5A0X2</accession>
<organism evidence="2 3">
    <name type="scientific">Pisum sativum</name>
    <name type="common">Garden pea</name>
    <name type="synonym">Lathyrus oleraceus</name>
    <dbReference type="NCBI Taxonomy" id="3888"/>
    <lineage>
        <taxon>Eukaryota</taxon>
        <taxon>Viridiplantae</taxon>
        <taxon>Streptophyta</taxon>
        <taxon>Embryophyta</taxon>
        <taxon>Tracheophyta</taxon>
        <taxon>Spermatophyta</taxon>
        <taxon>Magnoliopsida</taxon>
        <taxon>eudicotyledons</taxon>
        <taxon>Gunneridae</taxon>
        <taxon>Pentapetalae</taxon>
        <taxon>rosids</taxon>
        <taxon>fabids</taxon>
        <taxon>Fabales</taxon>
        <taxon>Fabaceae</taxon>
        <taxon>Papilionoideae</taxon>
        <taxon>50 kb inversion clade</taxon>
        <taxon>NPAAA clade</taxon>
        <taxon>Hologalegina</taxon>
        <taxon>IRL clade</taxon>
        <taxon>Fabeae</taxon>
        <taxon>Lathyrus</taxon>
    </lineage>
</organism>
<dbReference type="EMBL" id="JAMSHJ010000007">
    <property type="protein sequence ID" value="KAI5389165.1"/>
    <property type="molecule type" value="Genomic_DNA"/>
</dbReference>
<feature type="region of interest" description="Disordered" evidence="1">
    <location>
        <begin position="226"/>
        <end position="256"/>
    </location>
</feature>
<name>A0A9D5A0X2_PEA</name>
<protein>
    <submittedName>
        <fullName evidence="2">Uncharacterized protein</fullName>
    </submittedName>
</protein>
<dbReference type="Proteomes" id="UP001058974">
    <property type="component" value="Chromosome 7"/>
</dbReference>
<keyword evidence="3" id="KW-1185">Reference proteome</keyword>
<evidence type="ECO:0000313" key="3">
    <source>
        <dbReference type="Proteomes" id="UP001058974"/>
    </source>
</evidence>
<feature type="compositionally biased region" description="Basic and acidic residues" evidence="1">
    <location>
        <begin position="226"/>
        <end position="252"/>
    </location>
</feature>
<dbReference type="Gramene" id="Psat07G0471500-T1">
    <property type="protein sequence ID" value="KAI5389165.1"/>
    <property type="gene ID" value="KIW84_074715"/>
</dbReference>
<reference evidence="2 3" key="1">
    <citation type="journal article" date="2022" name="Nat. Genet.">
        <title>Improved pea reference genome and pan-genome highlight genomic features and evolutionary characteristics.</title>
        <authorList>
            <person name="Yang T."/>
            <person name="Liu R."/>
            <person name="Luo Y."/>
            <person name="Hu S."/>
            <person name="Wang D."/>
            <person name="Wang C."/>
            <person name="Pandey M.K."/>
            <person name="Ge S."/>
            <person name="Xu Q."/>
            <person name="Li N."/>
            <person name="Li G."/>
            <person name="Huang Y."/>
            <person name="Saxena R.K."/>
            <person name="Ji Y."/>
            <person name="Li M."/>
            <person name="Yan X."/>
            <person name="He Y."/>
            <person name="Liu Y."/>
            <person name="Wang X."/>
            <person name="Xiang C."/>
            <person name="Varshney R.K."/>
            <person name="Ding H."/>
            <person name="Gao S."/>
            <person name="Zong X."/>
        </authorList>
    </citation>
    <scope>NUCLEOTIDE SEQUENCE [LARGE SCALE GENOMIC DNA]</scope>
    <source>
        <strain evidence="2 3">cv. Zhongwan 6</strain>
    </source>
</reference>
<gene>
    <name evidence="2" type="ORF">KIW84_074715</name>
</gene>
<evidence type="ECO:0000256" key="1">
    <source>
        <dbReference type="SAM" id="MobiDB-lite"/>
    </source>
</evidence>
<dbReference type="AlphaFoldDB" id="A0A9D5A0X2"/>
<evidence type="ECO:0000313" key="2">
    <source>
        <dbReference type="EMBL" id="KAI5389165.1"/>
    </source>
</evidence>
<comment type="caution">
    <text evidence="2">The sequence shown here is derived from an EMBL/GenBank/DDBJ whole genome shotgun (WGS) entry which is preliminary data.</text>
</comment>